<dbReference type="Gene3D" id="3.40.140.10">
    <property type="entry name" value="Cytidine Deaminase, domain 2"/>
    <property type="match status" value="1"/>
</dbReference>
<dbReference type="EMBL" id="LS991953">
    <property type="protein sequence ID" value="SYV93101.1"/>
    <property type="molecule type" value="Genomic_DNA"/>
</dbReference>
<name>A0A2H4CCY2_MYCSY</name>
<evidence type="ECO:0000256" key="8">
    <source>
        <dbReference type="ARBA" id="ARBA00022833"/>
    </source>
</evidence>
<evidence type="ECO:0000313" key="16">
    <source>
        <dbReference type="Proteomes" id="UP000259328"/>
    </source>
</evidence>
<dbReference type="InterPro" id="IPR016193">
    <property type="entry name" value="Cytidine_deaminase-like"/>
</dbReference>
<comment type="catalytic activity">
    <reaction evidence="11 14">
        <text>cytidine + H2O + H(+) = uridine + NH4(+)</text>
        <dbReference type="Rhea" id="RHEA:16069"/>
        <dbReference type="ChEBI" id="CHEBI:15377"/>
        <dbReference type="ChEBI" id="CHEBI:15378"/>
        <dbReference type="ChEBI" id="CHEBI:16704"/>
        <dbReference type="ChEBI" id="CHEBI:17562"/>
        <dbReference type="ChEBI" id="CHEBI:28938"/>
        <dbReference type="EC" id="3.5.4.5"/>
    </reaction>
</comment>
<protein>
    <recommendedName>
        <fullName evidence="5 14">Cytidine deaminase</fullName>
        <ecNumber evidence="4 14">3.5.4.5</ecNumber>
    </recommendedName>
    <alternativeName>
        <fullName evidence="9 14">Cytidine aminohydrolase</fullName>
    </alternativeName>
</protein>
<evidence type="ECO:0000313" key="15">
    <source>
        <dbReference type="EMBL" id="SYV93101.1"/>
    </source>
</evidence>
<dbReference type="NCBIfam" id="NF004064">
    <property type="entry name" value="PRK05578.1"/>
    <property type="match status" value="1"/>
</dbReference>
<comment type="function">
    <text evidence="2 14">This enzyme scavenges exogenous and endogenous cytidine and 2'-deoxycytidine for UMP synthesis.</text>
</comment>
<feature type="active site" description="Proton donor" evidence="12">
    <location>
        <position position="56"/>
    </location>
</feature>
<feature type="binding site" evidence="13">
    <location>
        <position position="54"/>
    </location>
    <ligand>
        <name>Zn(2+)</name>
        <dbReference type="ChEBI" id="CHEBI:29105"/>
        <note>catalytic</note>
    </ligand>
</feature>
<dbReference type="GO" id="GO:0055086">
    <property type="term" value="P:nucleobase-containing small molecule metabolic process"/>
    <property type="evidence" value="ECO:0007669"/>
    <property type="project" value="UniProtKB-ARBA"/>
</dbReference>
<dbReference type="InterPro" id="IPR002125">
    <property type="entry name" value="CMP_dCMP_dom"/>
</dbReference>
<dbReference type="NCBIfam" id="TIGR01354">
    <property type="entry name" value="cyt_deam_tetra"/>
    <property type="match status" value="1"/>
</dbReference>
<dbReference type="EC" id="3.5.4.5" evidence="4 14"/>
<dbReference type="GeneID" id="93530171"/>
<dbReference type="Pfam" id="PF00383">
    <property type="entry name" value="dCMP_cyt_deam_1"/>
    <property type="match status" value="1"/>
</dbReference>
<dbReference type="CDD" id="cd01283">
    <property type="entry name" value="cytidine_deaminase"/>
    <property type="match status" value="1"/>
</dbReference>
<evidence type="ECO:0000256" key="9">
    <source>
        <dbReference type="ARBA" id="ARBA00032005"/>
    </source>
</evidence>
<evidence type="ECO:0000256" key="3">
    <source>
        <dbReference type="ARBA" id="ARBA00006576"/>
    </source>
</evidence>
<comment type="similarity">
    <text evidence="3 14">Belongs to the cytidine and deoxycytidylate deaminase family.</text>
</comment>
<evidence type="ECO:0000256" key="1">
    <source>
        <dbReference type="ARBA" id="ARBA00001947"/>
    </source>
</evidence>
<evidence type="ECO:0000256" key="4">
    <source>
        <dbReference type="ARBA" id="ARBA00012783"/>
    </source>
</evidence>
<organism evidence="15 16">
    <name type="scientific">Mycoplasmopsis synoviae</name>
    <name type="common">Mycoplasma synoviae</name>
    <dbReference type="NCBI Taxonomy" id="2109"/>
    <lineage>
        <taxon>Bacteria</taxon>
        <taxon>Bacillati</taxon>
        <taxon>Mycoplasmatota</taxon>
        <taxon>Mycoplasmoidales</taxon>
        <taxon>Metamycoplasmataceae</taxon>
        <taxon>Mycoplasmopsis</taxon>
    </lineage>
</organism>
<feature type="binding site" evidence="13">
    <location>
        <position position="92"/>
    </location>
    <ligand>
        <name>Zn(2+)</name>
        <dbReference type="ChEBI" id="CHEBI:29105"/>
        <note>catalytic</note>
    </ligand>
</feature>
<dbReference type="PANTHER" id="PTHR11644:SF2">
    <property type="entry name" value="CYTIDINE DEAMINASE"/>
    <property type="match status" value="1"/>
</dbReference>
<comment type="catalytic activity">
    <reaction evidence="10 14">
        <text>2'-deoxycytidine + H2O + H(+) = 2'-deoxyuridine + NH4(+)</text>
        <dbReference type="Rhea" id="RHEA:13433"/>
        <dbReference type="ChEBI" id="CHEBI:15377"/>
        <dbReference type="ChEBI" id="CHEBI:15378"/>
        <dbReference type="ChEBI" id="CHEBI:15698"/>
        <dbReference type="ChEBI" id="CHEBI:16450"/>
        <dbReference type="ChEBI" id="CHEBI:28938"/>
        <dbReference type="EC" id="3.5.4.5"/>
    </reaction>
</comment>
<dbReference type="PROSITE" id="PS00903">
    <property type="entry name" value="CYT_DCMP_DEAMINASES_1"/>
    <property type="match status" value="1"/>
</dbReference>
<dbReference type="Proteomes" id="UP000259328">
    <property type="component" value="Chromosome"/>
</dbReference>
<keyword evidence="8 13" id="KW-0862">Zinc</keyword>
<evidence type="ECO:0000256" key="12">
    <source>
        <dbReference type="PIRSR" id="PIRSR606262-1"/>
    </source>
</evidence>
<proteinExistence type="inferred from homology"/>
<dbReference type="InterPro" id="IPR016192">
    <property type="entry name" value="APOBEC/CMP_deaminase_Zn-bd"/>
</dbReference>
<dbReference type="GO" id="GO:0072527">
    <property type="term" value="P:pyrimidine-containing compound metabolic process"/>
    <property type="evidence" value="ECO:0007669"/>
    <property type="project" value="UniProtKB-ARBA"/>
</dbReference>
<dbReference type="InterPro" id="IPR050202">
    <property type="entry name" value="Cyt/Deoxycyt_deaminase"/>
</dbReference>
<dbReference type="PANTHER" id="PTHR11644">
    <property type="entry name" value="CYTIDINE DEAMINASE"/>
    <property type="match status" value="1"/>
</dbReference>
<evidence type="ECO:0000256" key="2">
    <source>
        <dbReference type="ARBA" id="ARBA00003949"/>
    </source>
</evidence>
<evidence type="ECO:0000256" key="10">
    <source>
        <dbReference type="ARBA" id="ARBA00049252"/>
    </source>
</evidence>
<comment type="cofactor">
    <cofactor evidence="1 13 14">
        <name>Zn(2+)</name>
        <dbReference type="ChEBI" id="CHEBI:29105"/>
    </cofactor>
</comment>
<feature type="binding site" evidence="13">
    <location>
        <position position="89"/>
    </location>
    <ligand>
        <name>Zn(2+)</name>
        <dbReference type="ChEBI" id="CHEBI:29105"/>
        <note>catalytic</note>
    </ligand>
</feature>
<dbReference type="GO" id="GO:0042802">
    <property type="term" value="F:identical protein binding"/>
    <property type="evidence" value="ECO:0007669"/>
    <property type="project" value="UniProtKB-ARBA"/>
</dbReference>
<dbReference type="OMA" id="LTHFTCV"/>
<dbReference type="SUPFAM" id="SSF53927">
    <property type="entry name" value="Cytidine deaminase-like"/>
    <property type="match status" value="1"/>
</dbReference>
<evidence type="ECO:0000256" key="6">
    <source>
        <dbReference type="ARBA" id="ARBA00022723"/>
    </source>
</evidence>
<dbReference type="GO" id="GO:0008270">
    <property type="term" value="F:zinc ion binding"/>
    <property type="evidence" value="ECO:0007669"/>
    <property type="project" value="UniProtKB-UniRule"/>
</dbReference>
<reference evidence="16" key="1">
    <citation type="submission" date="2018-06" db="EMBL/GenBank/DDBJ databases">
        <authorList>
            <consortium name="Pathogen Informatics"/>
        </authorList>
    </citation>
    <scope>NUCLEOTIDE SEQUENCE [LARGE SCALE GENOMIC DNA]</scope>
    <source>
        <strain evidence="16">NCTC10124</strain>
    </source>
</reference>
<dbReference type="RefSeq" id="WP_020003232.1">
    <property type="nucleotide sequence ID" value="NZ_CP012624.1"/>
</dbReference>
<keyword evidence="6 13" id="KW-0479">Metal-binding</keyword>
<evidence type="ECO:0000256" key="13">
    <source>
        <dbReference type="PIRSR" id="PIRSR606262-3"/>
    </source>
</evidence>
<evidence type="ECO:0000256" key="14">
    <source>
        <dbReference type="RuleBase" id="RU364006"/>
    </source>
</evidence>
<evidence type="ECO:0000256" key="11">
    <source>
        <dbReference type="ARBA" id="ARBA00049558"/>
    </source>
</evidence>
<accession>A0A2H4CCY2</accession>
<dbReference type="GO" id="GO:0004126">
    <property type="term" value="F:cytidine deaminase activity"/>
    <property type="evidence" value="ECO:0007669"/>
    <property type="project" value="UniProtKB-UniRule"/>
</dbReference>
<dbReference type="PROSITE" id="PS51747">
    <property type="entry name" value="CYT_DCMP_DEAMINASES_2"/>
    <property type="match status" value="1"/>
</dbReference>
<dbReference type="InterPro" id="IPR006262">
    <property type="entry name" value="Cyt_deam_tetra"/>
</dbReference>
<evidence type="ECO:0000256" key="5">
    <source>
        <dbReference type="ARBA" id="ARBA00018266"/>
    </source>
</evidence>
<gene>
    <name evidence="15" type="primary">cdd</name>
    <name evidence="15" type="ORF">NCTC10124_00830</name>
</gene>
<sequence>MTKEKTFFNKLQELLKKSYSPYSKFQVSAIAVDNNDNEYEGVNVENASFPCTVCAETLALSASVLRGSKPGTFKEIHILSSSDNYISPCGLCRQVMSEFMHDDAKIYQYSQNGDYRLETLSEILKHPVRRDDIKSK</sequence>
<dbReference type="AlphaFoldDB" id="A0A2H4CCY2"/>
<dbReference type="GO" id="GO:0005829">
    <property type="term" value="C:cytosol"/>
    <property type="evidence" value="ECO:0007669"/>
    <property type="project" value="TreeGrafter"/>
</dbReference>
<keyword evidence="7 14" id="KW-0378">Hydrolase</keyword>
<evidence type="ECO:0000256" key="7">
    <source>
        <dbReference type="ARBA" id="ARBA00022801"/>
    </source>
</evidence>